<protein>
    <submittedName>
        <fullName evidence="1">DUF1924 domain-containing protein</fullName>
    </submittedName>
</protein>
<keyword evidence="2" id="KW-1185">Reference proteome</keyword>
<dbReference type="KEGG" id="reo:HUE58_05345"/>
<dbReference type="InterPro" id="IPR036909">
    <property type="entry name" value="Cyt_c-like_dom_sf"/>
</dbReference>
<dbReference type="SUPFAM" id="SSF46626">
    <property type="entry name" value="Cytochrome c"/>
    <property type="match status" value="1"/>
</dbReference>
<dbReference type="GO" id="GO:0020037">
    <property type="term" value="F:heme binding"/>
    <property type="evidence" value="ECO:0007669"/>
    <property type="project" value="InterPro"/>
</dbReference>
<dbReference type="Gene3D" id="1.10.760.10">
    <property type="entry name" value="Cytochrome c-like domain"/>
    <property type="match status" value="1"/>
</dbReference>
<dbReference type="Proteomes" id="UP000509429">
    <property type="component" value="Chromosome"/>
</dbReference>
<dbReference type="AlphaFoldDB" id="A0A6N0HQ67"/>
<reference evidence="1 2" key="1">
    <citation type="submission" date="2020-05" db="EMBL/GenBank/DDBJ databases">
        <title>Horizontal transmission and recombination maintain forever young bacterial symbiont genomes.</title>
        <authorList>
            <person name="Russell S.L."/>
            <person name="Pepper-Tunick E."/>
            <person name="Svedberg J."/>
            <person name="Byrne A."/>
            <person name="Ruelas Castillo J."/>
            <person name="Vollmers C."/>
            <person name="Beinart R.A."/>
            <person name="Corbett-Detig R."/>
        </authorList>
    </citation>
    <scope>NUCLEOTIDE SEQUENCE [LARGE SCALE GENOMIC DNA]</scope>
    <source>
        <strain evidence="1">JDF_Ridge</strain>
    </source>
</reference>
<evidence type="ECO:0000313" key="2">
    <source>
        <dbReference type="Proteomes" id="UP000509429"/>
    </source>
</evidence>
<evidence type="ECO:0000313" key="1">
    <source>
        <dbReference type="EMBL" id="QKQ24532.1"/>
    </source>
</evidence>
<proteinExistence type="predicted"/>
<name>A0A6N0HQ67_9GAMM</name>
<accession>A0A6N0HQ67</accession>
<dbReference type="EMBL" id="CP054490">
    <property type="protein sequence ID" value="QKQ24532.1"/>
    <property type="molecule type" value="Genomic_DNA"/>
</dbReference>
<dbReference type="Pfam" id="PF09086">
    <property type="entry name" value="DUF1924"/>
    <property type="match status" value="1"/>
</dbReference>
<gene>
    <name evidence="1" type="ORF">HUE58_05345</name>
</gene>
<sequence length="106" mass="12366">MKIYKYIAMLPLYVFNIRSEIKISTNCILIGVDIATINTTQGALFWKRELMPNKSCTSCHTNDLKKNGAYATRTKKLIKSMSPKINQKRLTDTKKNKWLKRNYKFS</sequence>
<dbReference type="InterPro" id="IPR015170">
    <property type="entry name" value="DUF1924_SHP"/>
</dbReference>
<dbReference type="GO" id="GO:0009055">
    <property type="term" value="F:electron transfer activity"/>
    <property type="evidence" value="ECO:0007669"/>
    <property type="project" value="InterPro"/>
</dbReference>
<organism evidence="1 2">
    <name type="scientific">Candidatus Ruthia endofausta</name>
    <dbReference type="NCBI Taxonomy" id="2738852"/>
    <lineage>
        <taxon>Bacteria</taxon>
        <taxon>Pseudomonadati</taxon>
        <taxon>Pseudomonadota</taxon>
        <taxon>Gammaproteobacteria</taxon>
        <taxon>Candidatus Pseudothioglobaceae</taxon>
        <taxon>Candidatus Ruthturnera</taxon>
    </lineage>
</organism>